<dbReference type="InterPro" id="IPR029062">
    <property type="entry name" value="Class_I_gatase-like"/>
</dbReference>
<organism evidence="3 4">
    <name type="scientific">Massilia oculi</name>
    <dbReference type="NCBI Taxonomy" id="945844"/>
    <lineage>
        <taxon>Bacteria</taxon>
        <taxon>Pseudomonadati</taxon>
        <taxon>Pseudomonadota</taxon>
        <taxon>Betaproteobacteria</taxon>
        <taxon>Burkholderiales</taxon>
        <taxon>Oxalobacteraceae</taxon>
        <taxon>Telluria group</taxon>
        <taxon>Massilia</taxon>
    </lineage>
</organism>
<gene>
    <name evidence="3" type="ORF">DIR46_23415</name>
</gene>
<dbReference type="Pfam" id="PF06283">
    <property type="entry name" value="ThuA"/>
    <property type="match status" value="1"/>
</dbReference>
<protein>
    <submittedName>
        <fullName evidence="3">Crp/Fnr family transcriptional regulator</fullName>
    </submittedName>
</protein>
<sequence length="266" mass="29565">MIRSLASLVLACSVAFTFASPARGAQFNVLLFTKSTAWHHDAVHAGVTAVQELGKLHDFDVFWTADAGRVMNDAELTKYQAVIFLLTTGDVLDAAQQAAFERFIRRGGGYVGVHSAADTEYDWPWYTRMVGHMFHVHPAVQTAVVKVEDANFPGMERFAPRNLVTDEWYEFGPARSKDLVYLLSVDESSYRPQTTWPDRVGKGMGAFHPISWYQYHDGGRAFYTGMGHMAATYRDPVFLHHLFGGIYWAATGRGIGPGQAGPRAAR</sequence>
<dbReference type="RefSeq" id="WP_109347376.1">
    <property type="nucleotide sequence ID" value="NZ_CP029343.1"/>
</dbReference>
<keyword evidence="1" id="KW-0732">Signal</keyword>
<dbReference type="OrthoDB" id="338827at2"/>
<proteinExistence type="predicted"/>
<name>A0A2S2DP19_9BURK</name>
<evidence type="ECO:0000313" key="4">
    <source>
        <dbReference type="Proteomes" id="UP000245820"/>
    </source>
</evidence>
<dbReference type="Gene3D" id="3.40.50.880">
    <property type="match status" value="1"/>
</dbReference>
<dbReference type="KEGG" id="mtim:DIR46_23415"/>
<dbReference type="AlphaFoldDB" id="A0A2S2DP19"/>
<dbReference type="EMBL" id="CP029343">
    <property type="protein sequence ID" value="AWL07081.1"/>
    <property type="molecule type" value="Genomic_DNA"/>
</dbReference>
<dbReference type="PANTHER" id="PTHR40469">
    <property type="entry name" value="SECRETED GLYCOSYL HYDROLASE"/>
    <property type="match status" value="1"/>
</dbReference>
<accession>A0A2S2DP19</accession>
<dbReference type="SUPFAM" id="SSF52317">
    <property type="entry name" value="Class I glutamine amidotransferase-like"/>
    <property type="match status" value="1"/>
</dbReference>
<feature type="signal peptide" evidence="1">
    <location>
        <begin position="1"/>
        <end position="24"/>
    </location>
</feature>
<evidence type="ECO:0000313" key="3">
    <source>
        <dbReference type="EMBL" id="AWL07081.1"/>
    </source>
</evidence>
<keyword evidence="4" id="KW-1185">Reference proteome</keyword>
<feature type="domain" description="ThuA-like" evidence="2">
    <location>
        <begin position="28"/>
        <end position="249"/>
    </location>
</feature>
<reference evidence="3 4" key="1">
    <citation type="submission" date="2018-05" db="EMBL/GenBank/DDBJ databases">
        <title>Complete genome sequence of Massilia oculi sp. nov. CCUG 43427T (=DSM 26321T), the type strain of M. oculi, and comparison with genome sequences of other Massilia strains.</title>
        <authorList>
            <person name="Zhu B."/>
        </authorList>
    </citation>
    <scope>NUCLEOTIDE SEQUENCE [LARGE SCALE GENOMIC DNA]</scope>
    <source>
        <strain evidence="3 4">CCUG 43427</strain>
    </source>
</reference>
<evidence type="ECO:0000259" key="2">
    <source>
        <dbReference type="Pfam" id="PF06283"/>
    </source>
</evidence>
<dbReference type="Proteomes" id="UP000245820">
    <property type="component" value="Chromosome"/>
</dbReference>
<feature type="chain" id="PRO_5015745144" evidence="1">
    <location>
        <begin position="25"/>
        <end position="266"/>
    </location>
</feature>
<dbReference type="PANTHER" id="PTHR40469:SF2">
    <property type="entry name" value="GALACTOSE-BINDING DOMAIN-LIKE SUPERFAMILY PROTEIN"/>
    <property type="match status" value="1"/>
</dbReference>
<dbReference type="InterPro" id="IPR029010">
    <property type="entry name" value="ThuA-like"/>
</dbReference>
<evidence type="ECO:0000256" key="1">
    <source>
        <dbReference type="SAM" id="SignalP"/>
    </source>
</evidence>